<dbReference type="EMBL" id="GBXM01081397">
    <property type="protein sequence ID" value="JAH27180.1"/>
    <property type="molecule type" value="Transcribed_RNA"/>
</dbReference>
<proteinExistence type="predicted"/>
<dbReference type="AlphaFoldDB" id="A0A0E9RFB2"/>
<evidence type="ECO:0000256" key="1">
    <source>
        <dbReference type="SAM" id="MobiDB-lite"/>
    </source>
</evidence>
<evidence type="ECO:0000313" key="2">
    <source>
        <dbReference type="EMBL" id="JAH27180.1"/>
    </source>
</evidence>
<reference evidence="2" key="2">
    <citation type="journal article" date="2015" name="Fish Shellfish Immunol.">
        <title>Early steps in the European eel (Anguilla anguilla)-Vibrio vulnificus interaction in the gills: Role of the RtxA13 toxin.</title>
        <authorList>
            <person name="Callol A."/>
            <person name="Pajuelo D."/>
            <person name="Ebbesson L."/>
            <person name="Teles M."/>
            <person name="MacKenzie S."/>
            <person name="Amaro C."/>
        </authorList>
    </citation>
    <scope>NUCLEOTIDE SEQUENCE</scope>
</reference>
<organism evidence="2">
    <name type="scientific">Anguilla anguilla</name>
    <name type="common">European freshwater eel</name>
    <name type="synonym">Muraena anguilla</name>
    <dbReference type="NCBI Taxonomy" id="7936"/>
    <lineage>
        <taxon>Eukaryota</taxon>
        <taxon>Metazoa</taxon>
        <taxon>Chordata</taxon>
        <taxon>Craniata</taxon>
        <taxon>Vertebrata</taxon>
        <taxon>Euteleostomi</taxon>
        <taxon>Actinopterygii</taxon>
        <taxon>Neopterygii</taxon>
        <taxon>Teleostei</taxon>
        <taxon>Anguilliformes</taxon>
        <taxon>Anguillidae</taxon>
        <taxon>Anguilla</taxon>
    </lineage>
</organism>
<feature type="region of interest" description="Disordered" evidence="1">
    <location>
        <begin position="1"/>
        <end position="20"/>
    </location>
</feature>
<reference evidence="2" key="1">
    <citation type="submission" date="2014-11" db="EMBL/GenBank/DDBJ databases">
        <authorList>
            <person name="Amaro Gonzalez C."/>
        </authorList>
    </citation>
    <scope>NUCLEOTIDE SEQUENCE</scope>
</reference>
<sequence>MWNGFRGSKTIRTNGQTNVWNEQRLRSKPVLNNTLEFRGFRCGCENRALDKEGFT</sequence>
<protein>
    <submittedName>
        <fullName evidence="2">Uncharacterized protein</fullName>
    </submittedName>
</protein>
<name>A0A0E9RFB2_ANGAN</name>
<feature type="compositionally biased region" description="Polar residues" evidence="1">
    <location>
        <begin position="10"/>
        <end position="20"/>
    </location>
</feature>
<accession>A0A0E9RFB2</accession>